<proteinExistence type="predicted"/>
<protein>
    <submittedName>
        <fullName evidence="1">Uncharacterized protein</fullName>
    </submittedName>
</protein>
<organism evidence="1">
    <name type="scientific">Anguilla anguilla</name>
    <name type="common">European freshwater eel</name>
    <name type="synonym">Muraena anguilla</name>
    <dbReference type="NCBI Taxonomy" id="7936"/>
    <lineage>
        <taxon>Eukaryota</taxon>
        <taxon>Metazoa</taxon>
        <taxon>Chordata</taxon>
        <taxon>Craniata</taxon>
        <taxon>Vertebrata</taxon>
        <taxon>Euteleostomi</taxon>
        <taxon>Actinopterygii</taxon>
        <taxon>Neopterygii</taxon>
        <taxon>Teleostei</taxon>
        <taxon>Anguilliformes</taxon>
        <taxon>Anguillidae</taxon>
        <taxon>Anguilla</taxon>
    </lineage>
</organism>
<name>A0A0E9QTU9_ANGAN</name>
<dbReference type="EMBL" id="GBXM01088867">
    <property type="protein sequence ID" value="JAH19710.1"/>
    <property type="molecule type" value="Transcribed_RNA"/>
</dbReference>
<accession>A0A0E9QTU9</accession>
<sequence>MFQIRAVAFRTDVLFGFLNAVIFGEQRKGSFIRTFKLMKLLACNAQRGPS</sequence>
<reference evidence="1" key="2">
    <citation type="journal article" date="2015" name="Fish Shellfish Immunol.">
        <title>Early steps in the European eel (Anguilla anguilla)-Vibrio vulnificus interaction in the gills: Role of the RtxA13 toxin.</title>
        <authorList>
            <person name="Callol A."/>
            <person name="Pajuelo D."/>
            <person name="Ebbesson L."/>
            <person name="Teles M."/>
            <person name="MacKenzie S."/>
            <person name="Amaro C."/>
        </authorList>
    </citation>
    <scope>NUCLEOTIDE SEQUENCE</scope>
</reference>
<reference evidence="1" key="1">
    <citation type="submission" date="2014-11" db="EMBL/GenBank/DDBJ databases">
        <authorList>
            <person name="Amaro Gonzalez C."/>
        </authorList>
    </citation>
    <scope>NUCLEOTIDE SEQUENCE</scope>
</reference>
<evidence type="ECO:0000313" key="1">
    <source>
        <dbReference type="EMBL" id="JAH19710.1"/>
    </source>
</evidence>
<dbReference type="AlphaFoldDB" id="A0A0E9QTU9"/>